<keyword evidence="2" id="KW-1185">Reference proteome</keyword>
<reference evidence="2" key="1">
    <citation type="journal article" date="2019" name="Int. J. Syst. Evol. Microbiol.">
        <title>The Global Catalogue of Microorganisms (GCM) 10K type strain sequencing project: providing services to taxonomists for standard genome sequencing and annotation.</title>
        <authorList>
            <consortium name="The Broad Institute Genomics Platform"/>
            <consortium name="The Broad Institute Genome Sequencing Center for Infectious Disease"/>
            <person name="Wu L."/>
            <person name="Ma J."/>
        </authorList>
    </citation>
    <scope>NUCLEOTIDE SEQUENCE [LARGE SCALE GENOMIC DNA]</scope>
    <source>
        <strain evidence="2">JCM 17688</strain>
    </source>
</reference>
<sequence length="57" mass="6626">MQPKKLLIEARMGGRSLSDLISHHRSNGASWQEIADYVRLRTGVVVSRESIRRWTYL</sequence>
<protein>
    <recommendedName>
        <fullName evidence="3">Homeodomain-like domain-containing protein</fullName>
    </recommendedName>
</protein>
<name>A0ABP8JIU6_9ACTN</name>
<dbReference type="Proteomes" id="UP001500635">
    <property type="component" value="Unassembled WGS sequence"/>
</dbReference>
<evidence type="ECO:0000313" key="1">
    <source>
        <dbReference type="EMBL" id="GAA4391496.1"/>
    </source>
</evidence>
<dbReference type="RefSeq" id="WP_344994700.1">
    <property type="nucleotide sequence ID" value="NZ_BAABFR010000026.1"/>
</dbReference>
<accession>A0ABP8JIU6</accession>
<organism evidence="1 2">
    <name type="scientific">Tsukamurella soli</name>
    <dbReference type="NCBI Taxonomy" id="644556"/>
    <lineage>
        <taxon>Bacteria</taxon>
        <taxon>Bacillati</taxon>
        <taxon>Actinomycetota</taxon>
        <taxon>Actinomycetes</taxon>
        <taxon>Mycobacteriales</taxon>
        <taxon>Tsukamurellaceae</taxon>
        <taxon>Tsukamurella</taxon>
    </lineage>
</organism>
<comment type="caution">
    <text evidence="1">The sequence shown here is derived from an EMBL/GenBank/DDBJ whole genome shotgun (WGS) entry which is preliminary data.</text>
</comment>
<gene>
    <name evidence="1" type="ORF">GCM10023147_20430</name>
</gene>
<evidence type="ECO:0000313" key="2">
    <source>
        <dbReference type="Proteomes" id="UP001500635"/>
    </source>
</evidence>
<dbReference type="EMBL" id="BAABFR010000026">
    <property type="protein sequence ID" value="GAA4391496.1"/>
    <property type="molecule type" value="Genomic_DNA"/>
</dbReference>
<evidence type="ECO:0008006" key="3">
    <source>
        <dbReference type="Google" id="ProtNLM"/>
    </source>
</evidence>
<proteinExistence type="predicted"/>